<keyword evidence="4 9" id="KW-0812">Transmembrane</keyword>
<accession>A0A397QVG9</accession>
<dbReference type="HAMAP" id="MF_00161">
    <property type="entry name" value="LspA"/>
    <property type="match status" value="1"/>
</dbReference>
<feature type="active site" evidence="9">
    <location>
        <position position="141"/>
    </location>
</feature>
<dbReference type="InParanoid" id="A0A397QVG9"/>
<dbReference type="PANTHER" id="PTHR33695">
    <property type="entry name" value="LIPOPROTEIN SIGNAL PEPTIDASE"/>
    <property type="match status" value="1"/>
</dbReference>
<comment type="caution">
    <text evidence="11">The sequence shown here is derived from an EMBL/GenBank/DDBJ whole genome shotgun (WGS) entry which is preliminary data.</text>
</comment>
<organism evidence="11 12">
    <name type="scientific">Anaeroplasma bactoclasticum</name>
    <dbReference type="NCBI Taxonomy" id="2088"/>
    <lineage>
        <taxon>Bacteria</taxon>
        <taxon>Bacillati</taxon>
        <taxon>Mycoplasmatota</taxon>
        <taxon>Mollicutes</taxon>
        <taxon>Anaeroplasmatales</taxon>
        <taxon>Anaeroplasmataceae</taxon>
        <taxon>Anaeroplasma</taxon>
    </lineage>
</organism>
<evidence type="ECO:0000313" key="11">
    <source>
        <dbReference type="EMBL" id="RIA64916.1"/>
    </source>
</evidence>
<comment type="catalytic activity">
    <reaction evidence="9">
        <text>Release of signal peptides from bacterial membrane prolipoproteins. Hydrolyzes -Xaa-Yaa-Zaa-|-(S,diacylglyceryl)Cys-, in which Xaa is hydrophobic (preferably Leu), and Yaa (Ala or Ser) and Zaa (Gly or Ala) have small, neutral side chains.</text>
        <dbReference type="EC" id="3.4.23.36"/>
    </reaction>
</comment>
<evidence type="ECO:0000256" key="3">
    <source>
        <dbReference type="ARBA" id="ARBA00022670"/>
    </source>
</evidence>
<evidence type="ECO:0000256" key="2">
    <source>
        <dbReference type="ARBA" id="ARBA00022475"/>
    </source>
</evidence>
<evidence type="ECO:0000256" key="4">
    <source>
        <dbReference type="ARBA" id="ARBA00022692"/>
    </source>
</evidence>
<keyword evidence="2 9" id="KW-1003">Cell membrane</keyword>
<evidence type="ECO:0000256" key="8">
    <source>
        <dbReference type="ARBA" id="ARBA00023136"/>
    </source>
</evidence>
<comment type="function">
    <text evidence="9">This protein specifically catalyzes the removal of signal peptides from prolipoproteins.</text>
</comment>
<dbReference type="Pfam" id="PF01252">
    <property type="entry name" value="Peptidase_A8"/>
    <property type="match status" value="1"/>
</dbReference>
<dbReference type="RefSeq" id="WP_162849907.1">
    <property type="nucleotide sequence ID" value="NZ_QXEV01000029.1"/>
</dbReference>
<comment type="similarity">
    <text evidence="1 9 10">Belongs to the peptidase A8 family.</text>
</comment>
<keyword evidence="3 9" id="KW-0645">Protease</keyword>
<reference evidence="11 12" key="1">
    <citation type="submission" date="2018-08" db="EMBL/GenBank/DDBJ databases">
        <title>Genomic Encyclopedia of Archaeal and Bacterial Type Strains, Phase II (KMG-II): from individual species to whole genera.</title>
        <authorList>
            <person name="Goeker M."/>
        </authorList>
    </citation>
    <scope>NUCLEOTIDE SEQUENCE [LARGE SCALE GENOMIC DNA]</scope>
    <source>
        <strain evidence="11 12">ATCC 27112</strain>
    </source>
</reference>
<evidence type="ECO:0000313" key="12">
    <source>
        <dbReference type="Proteomes" id="UP000266506"/>
    </source>
</evidence>
<dbReference type="InterPro" id="IPR001872">
    <property type="entry name" value="Peptidase_A8"/>
</dbReference>
<name>A0A397QVG9_9MOLU</name>
<comment type="pathway">
    <text evidence="9">Protein modification; lipoprotein biosynthesis (signal peptide cleavage).</text>
</comment>
<dbReference type="FunCoup" id="A0A397QVG9">
    <property type="interactions" value="243"/>
</dbReference>
<keyword evidence="6 9" id="KW-0378">Hydrolase</keyword>
<evidence type="ECO:0000256" key="5">
    <source>
        <dbReference type="ARBA" id="ARBA00022750"/>
    </source>
</evidence>
<gene>
    <name evidence="9" type="primary">lspA</name>
    <name evidence="11" type="ORF">EI71_01746</name>
</gene>
<evidence type="ECO:0000256" key="9">
    <source>
        <dbReference type="HAMAP-Rule" id="MF_00161"/>
    </source>
</evidence>
<proteinExistence type="inferred from homology"/>
<feature type="transmembrane region" description="Helical" evidence="9">
    <location>
        <begin position="84"/>
        <end position="101"/>
    </location>
</feature>
<keyword evidence="5 9" id="KW-0064">Aspartyl protease</keyword>
<keyword evidence="7 9" id="KW-1133">Transmembrane helix</keyword>
<evidence type="ECO:0000256" key="10">
    <source>
        <dbReference type="RuleBase" id="RU004181"/>
    </source>
</evidence>
<feature type="transmembrane region" description="Helical" evidence="9">
    <location>
        <begin position="55"/>
        <end position="75"/>
    </location>
</feature>
<dbReference type="AlphaFoldDB" id="A0A397QVG9"/>
<dbReference type="EC" id="3.4.23.36" evidence="9"/>
<dbReference type="GO" id="GO:0004190">
    <property type="term" value="F:aspartic-type endopeptidase activity"/>
    <property type="evidence" value="ECO:0007669"/>
    <property type="project" value="UniProtKB-UniRule"/>
</dbReference>
<dbReference type="GO" id="GO:0006508">
    <property type="term" value="P:proteolysis"/>
    <property type="evidence" value="ECO:0007669"/>
    <property type="project" value="UniProtKB-KW"/>
</dbReference>
<dbReference type="Proteomes" id="UP000266506">
    <property type="component" value="Unassembled WGS sequence"/>
</dbReference>
<feature type="transmembrane region" description="Helical" evidence="9">
    <location>
        <begin position="137"/>
        <end position="158"/>
    </location>
</feature>
<sequence length="178" mass="19868">MFITALVFFLLVVFDQGVKFLASYIDPNNPIVLGNFVKFTYKENPGAAFGLASEYGWVLVVVSAIATIILGGLAIKNDWKHGKFNAIGVTMAFAGCVGNLIDRIIMLTPERGGVIDMISFGPWNWFVSLFGQGENTFNVADVLLIFGLIMVIIDYLFFYDKRARKYGYHSKRSKSRKS</sequence>
<protein>
    <recommendedName>
        <fullName evidence="9">Lipoprotein signal peptidase</fullName>
        <ecNumber evidence="9">3.4.23.36</ecNumber>
    </recommendedName>
    <alternativeName>
        <fullName evidence="9">Prolipoprotein signal peptidase</fullName>
    </alternativeName>
    <alternativeName>
        <fullName evidence="9">Signal peptidase II</fullName>
        <shortName evidence="9">SPase II</shortName>
    </alternativeName>
</protein>
<feature type="active site" evidence="9">
    <location>
        <position position="116"/>
    </location>
</feature>
<comment type="caution">
    <text evidence="9">Lacks conserved residue(s) required for the propagation of feature annotation.</text>
</comment>
<keyword evidence="12" id="KW-1185">Reference proteome</keyword>
<dbReference type="GO" id="GO:0005886">
    <property type="term" value="C:plasma membrane"/>
    <property type="evidence" value="ECO:0007669"/>
    <property type="project" value="UniProtKB-SubCell"/>
</dbReference>
<dbReference type="UniPathway" id="UPA00665"/>
<dbReference type="EMBL" id="QXEV01000029">
    <property type="protein sequence ID" value="RIA64916.1"/>
    <property type="molecule type" value="Genomic_DNA"/>
</dbReference>
<dbReference type="PANTHER" id="PTHR33695:SF1">
    <property type="entry name" value="LIPOPROTEIN SIGNAL PEPTIDASE"/>
    <property type="match status" value="1"/>
</dbReference>
<keyword evidence="8 9" id="KW-0472">Membrane</keyword>
<evidence type="ECO:0000256" key="6">
    <source>
        <dbReference type="ARBA" id="ARBA00022801"/>
    </source>
</evidence>
<evidence type="ECO:0000256" key="7">
    <source>
        <dbReference type="ARBA" id="ARBA00022989"/>
    </source>
</evidence>
<comment type="subcellular location">
    <subcellularLocation>
        <location evidence="9">Cell membrane</location>
        <topology evidence="9">Multi-pass membrane protein</topology>
    </subcellularLocation>
</comment>
<evidence type="ECO:0000256" key="1">
    <source>
        <dbReference type="ARBA" id="ARBA00006139"/>
    </source>
</evidence>
<dbReference type="PRINTS" id="PR00781">
    <property type="entry name" value="LIPOSIGPTASE"/>
</dbReference>